<dbReference type="AlphaFoldDB" id="A0A1Z4LJY2"/>
<evidence type="ECO:0000256" key="1">
    <source>
        <dbReference type="SAM" id="Coils"/>
    </source>
</evidence>
<dbReference type="Pfam" id="PF13809">
    <property type="entry name" value="Tubulin_2"/>
    <property type="match status" value="1"/>
</dbReference>
<keyword evidence="1" id="KW-0175">Coiled coil</keyword>
<dbReference type="InterPro" id="IPR025904">
    <property type="entry name" value="Tubulin-like"/>
</dbReference>
<reference evidence="2 3" key="1">
    <citation type="submission" date="2017-06" db="EMBL/GenBank/DDBJ databases">
        <title>Genome sequencing of cyanobaciteial culture collection at National Institute for Environmental Studies (NIES).</title>
        <authorList>
            <person name="Hirose Y."/>
            <person name="Shimura Y."/>
            <person name="Fujisawa T."/>
            <person name="Nakamura Y."/>
            <person name="Kawachi M."/>
        </authorList>
    </citation>
    <scope>NUCLEOTIDE SEQUENCE [LARGE SCALE GENOMIC DNA]</scope>
    <source>
        <strain evidence="2 3">NIES-267</strain>
    </source>
</reference>
<keyword evidence="3" id="KW-1185">Reference proteome</keyword>
<protein>
    <submittedName>
        <fullName evidence="2">Uncharacterized protein</fullName>
    </submittedName>
</protein>
<feature type="coiled-coil region" evidence="1">
    <location>
        <begin position="313"/>
        <end position="347"/>
    </location>
</feature>
<name>A0A1Z4LJY2_9CYAN</name>
<organism evidence="2 3">
    <name type="scientific">Calothrix parasitica NIES-267</name>
    <dbReference type="NCBI Taxonomy" id="1973488"/>
    <lineage>
        <taxon>Bacteria</taxon>
        <taxon>Bacillati</taxon>
        <taxon>Cyanobacteriota</taxon>
        <taxon>Cyanophyceae</taxon>
        <taxon>Nostocales</taxon>
        <taxon>Calotrichaceae</taxon>
        <taxon>Calothrix</taxon>
    </lineage>
</organism>
<dbReference type="EMBL" id="AP018227">
    <property type="protein sequence ID" value="BAY81504.1"/>
    <property type="molecule type" value="Genomic_DNA"/>
</dbReference>
<accession>A0A1Z4LJY2</accession>
<evidence type="ECO:0000313" key="2">
    <source>
        <dbReference type="EMBL" id="BAY81504.1"/>
    </source>
</evidence>
<gene>
    <name evidence="2" type="ORF">NIES267_09810</name>
</gene>
<evidence type="ECO:0000313" key="3">
    <source>
        <dbReference type="Proteomes" id="UP000218418"/>
    </source>
</evidence>
<sequence length="889" mass="102277">MIAHNIFLDLTSDFAPHKRSIRDNIKGAWAQPDPGGRGYAKNFMSFGLSTIEIPIAQIRTNLLNRLGVDLVDWWLNDSVPMPPNMVDLLQTGILKGMRLTENELLADLSFAHDKPVTSEIISWINGIRKEIATDNKLQCTYQGANVLGAERGKILQFLDYLQREVDEYRNHHLQELSPDERAHGDFLQKMYDNRNRIIQQGKSALEAELYRIIQDRSRGPKFAGNFIVTVRQLLTNLAEKFRWESEKTWQPNQINRQRQYEASLEEIAKSKGSFELAKQYQMEKLCKDALTGIEASIFALIQRKSRTLGLEVIARLQEHLEILEQRLARFNQKLRLLRDDFKQAADREAQSADALKINGLKIYDREELNFLYQDMIERLGGTLVDNQSRYESGLNQVCNTITADVLKNVSSLWKQTRQPDETMQLFDITQLPDVLNEDFKEKIAERTRLVVLQAPEESKLKKELAACDRLFKILQNEPEAIRSNIRIVYQRSKPLILLSQAVLAGADASFTPALNTKVAIVGGRNTSNPAAMKLLPFLQQRVGSIEALTPLGEQERHRIVFVQEIGGFSLRSVEGMRELQQSYQDWQGQMIEAKRAKIRGENKELPIPVHIQKEPPFWDVFPEDKDVFRLVLQGRALGILKLEENRSTHEKVIRYTRKTVTGNENMDIASNWEEAVQVLEVLTCRPDREEIHQQVSAKFLEADKPELKQVLYDQFMNYLKQRAIELEKLGGVDSPDYKREDTIIQNIIVSQKLKNEEYSDSFVQPKQHKTQQLQQTSIGFKIESRYGEYKEYLNQLSNLNVPQEAFVTSAKAQASKLNLDLRKAEAIWNQFINPSPISPQEAEYEQYLSQLSNFDVPQDAFINSAENKALELGLDKSKAEVLWNKFIMN</sequence>
<proteinExistence type="predicted"/>
<dbReference type="Proteomes" id="UP000218418">
    <property type="component" value="Chromosome"/>
</dbReference>